<dbReference type="InterPro" id="IPR050884">
    <property type="entry name" value="CNP_phosphodiesterase-III"/>
</dbReference>
<dbReference type="InterPro" id="IPR029052">
    <property type="entry name" value="Metallo-depent_PP-like"/>
</dbReference>
<dbReference type="Gene3D" id="3.60.21.10">
    <property type="match status" value="1"/>
</dbReference>
<dbReference type="EMBL" id="FMVW01000008">
    <property type="protein sequence ID" value="SCZ43769.1"/>
    <property type="molecule type" value="Genomic_DNA"/>
</dbReference>
<name>A0A1G5P3M6_AFIMA</name>
<sequence length="307" mass="34450">MFRLAHISDVHLPALPQPRLRELASKRIIGYVNWRQNRKQAMTEGSLDLLTTDIVDADPDHIVVTGDLTNLALRQEFENARLWLQALGPPTKVTAIPGNHDAYVPRAHHRYRALWAPWMRGDIDETEDAEHIDRAIFPFMRRKGNVAIIGLSSAVASAPFMATGRLGRRQTARLETLLQEAWDERLFRVILVHHPPKLIDPGRALRRLTDGYRLRRAVERFGAELVLHGHDHIRAVTAIRGPRGTVPVIGVPAGSSGPSDGPKSGGYALHEVEESPDCWHLTVIHRCLDESGGVKEAMRVQFDIKRP</sequence>
<dbReference type="STRING" id="1120955.SAMN03080610_03122"/>
<evidence type="ECO:0000256" key="4">
    <source>
        <dbReference type="ARBA" id="ARBA00025742"/>
    </source>
</evidence>
<evidence type="ECO:0000259" key="5">
    <source>
        <dbReference type="Pfam" id="PF00149"/>
    </source>
</evidence>
<keyword evidence="3" id="KW-0408">Iron</keyword>
<dbReference type="Proteomes" id="UP000199347">
    <property type="component" value="Unassembled WGS sequence"/>
</dbReference>
<feature type="domain" description="Calcineurin-like phosphoesterase" evidence="5">
    <location>
        <begin position="2"/>
        <end position="233"/>
    </location>
</feature>
<evidence type="ECO:0000256" key="2">
    <source>
        <dbReference type="ARBA" id="ARBA00022801"/>
    </source>
</evidence>
<accession>A0A1G5P3M6</accession>
<dbReference type="PANTHER" id="PTHR42988:SF2">
    <property type="entry name" value="CYCLIC NUCLEOTIDE PHOSPHODIESTERASE CBUA0032-RELATED"/>
    <property type="match status" value="1"/>
</dbReference>
<dbReference type="AlphaFoldDB" id="A0A1G5P3M6"/>
<dbReference type="RefSeq" id="WP_092815302.1">
    <property type="nucleotide sequence ID" value="NZ_FMVW01000008.1"/>
</dbReference>
<evidence type="ECO:0000313" key="7">
    <source>
        <dbReference type="Proteomes" id="UP000199347"/>
    </source>
</evidence>
<keyword evidence="1" id="KW-0479">Metal-binding</keyword>
<dbReference type="OrthoDB" id="9794568at2"/>
<comment type="similarity">
    <text evidence="4">Belongs to the cyclic nucleotide phosphodiesterase class-III family.</text>
</comment>
<dbReference type="GO" id="GO:0046872">
    <property type="term" value="F:metal ion binding"/>
    <property type="evidence" value="ECO:0007669"/>
    <property type="project" value="UniProtKB-KW"/>
</dbReference>
<evidence type="ECO:0000313" key="6">
    <source>
        <dbReference type="EMBL" id="SCZ43769.1"/>
    </source>
</evidence>
<protein>
    <submittedName>
        <fullName evidence="6">3',5'-cyclic AMP phosphodiesterase CpdA</fullName>
    </submittedName>
</protein>
<organism evidence="6 7">
    <name type="scientific">Afifella marina DSM 2698</name>
    <dbReference type="NCBI Taxonomy" id="1120955"/>
    <lineage>
        <taxon>Bacteria</taxon>
        <taxon>Pseudomonadati</taxon>
        <taxon>Pseudomonadota</taxon>
        <taxon>Alphaproteobacteria</taxon>
        <taxon>Hyphomicrobiales</taxon>
        <taxon>Afifellaceae</taxon>
        <taxon>Afifella</taxon>
    </lineage>
</organism>
<dbReference type="SUPFAM" id="SSF56300">
    <property type="entry name" value="Metallo-dependent phosphatases"/>
    <property type="match status" value="1"/>
</dbReference>
<dbReference type="Pfam" id="PF00149">
    <property type="entry name" value="Metallophos"/>
    <property type="match status" value="1"/>
</dbReference>
<dbReference type="PANTHER" id="PTHR42988">
    <property type="entry name" value="PHOSPHOHYDROLASE"/>
    <property type="match status" value="1"/>
</dbReference>
<dbReference type="GO" id="GO:0016787">
    <property type="term" value="F:hydrolase activity"/>
    <property type="evidence" value="ECO:0007669"/>
    <property type="project" value="UniProtKB-KW"/>
</dbReference>
<keyword evidence="2" id="KW-0378">Hydrolase</keyword>
<gene>
    <name evidence="6" type="ORF">SAMN03080610_03122</name>
</gene>
<dbReference type="InterPro" id="IPR004843">
    <property type="entry name" value="Calcineurin-like_PHP"/>
</dbReference>
<keyword evidence="7" id="KW-1185">Reference proteome</keyword>
<dbReference type="CDD" id="cd00838">
    <property type="entry name" value="MPP_superfamily"/>
    <property type="match status" value="1"/>
</dbReference>
<proteinExistence type="inferred from homology"/>
<reference evidence="6 7" key="1">
    <citation type="submission" date="2016-10" db="EMBL/GenBank/DDBJ databases">
        <authorList>
            <person name="de Groot N.N."/>
        </authorList>
    </citation>
    <scope>NUCLEOTIDE SEQUENCE [LARGE SCALE GENOMIC DNA]</scope>
    <source>
        <strain evidence="6 7">DSM 2698</strain>
    </source>
</reference>
<evidence type="ECO:0000256" key="3">
    <source>
        <dbReference type="ARBA" id="ARBA00023004"/>
    </source>
</evidence>
<evidence type="ECO:0000256" key="1">
    <source>
        <dbReference type="ARBA" id="ARBA00022723"/>
    </source>
</evidence>